<evidence type="ECO:0000259" key="7">
    <source>
        <dbReference type="PROSITE" id="PS50109"/>
    </source>
</evidence>
<dbReference type="PROSITE" id="PS50112">
    <property type="entry name" value="PAS"/>
    <property type="match status" value="1"/>
</dbReference>
<dbReference type="PANTHER" id="PTHR43065:SF10">
    <property type="entry name" value="PEROXIDE STRESS-ACTIVATED HISTIDINE KINASE MAK3"/>
    <property type="match status" value="1"/>
</dbReference>
<feature type="domain" description="Histidine kinase" evidence="7">
    <location>
        <begin position="194"/>
        <end position="410"/>
    </location>
</feature>
<dbReference type="Gene3D" id="3.30.450.20">
    <property type="entry name" value="PAS domain"/>
    <property type="match status" value="1"/>
</dbReference>
<dbReference type="SUPFAM" id="SSF55874">
    <property type="entry name" value="ATPase domain of HSP90 chaperone/DNA topoisomerase II/histidine kinase"/>
    <property type="match status" value="1"/>
</dbReference>
<feature type="domain" description="PAS" evidence="8">
    <location>
        <begin position="51"/>
        <end position="108"/>
    </location>
</feature>
<organism evidence="10">
    <name type="scientific">mine drainage metagenome</name>
    <dbReference type="NCBI Taxonomy" id="410659"/>
    <lineage>
        <taxon>unclassified sequences</taxon>
        <taxon>metagenomes</taxon>
        <taxon>ecological metagenomes</taxon>
    </lineage>
</organism>
<dbReference type="GO" id="GO:0000155">
    <property type="term" value="F:phosphorelay sensor kinase activity"/>
    <property type="evidence" value="ECO:0007669"/>
    <property type="project" value="InterPro"/>
</dbReference>
<dbReference type="InterPro" id="IPR005467">
    <property type="entry name" value="His_kinase_dom"/>
</dbReference>
<dbReference type="Gene3D" id="1.10.287.130">
    <property type="match status" value="1"/>
</dbReference>
<dbReference type="SMART" id="SM00387">
    <property type="entry name" value="HATPase_c"/>
    <property type="match status" value="1"/>
</dbReference>
<evidence type="ECO:0000313" key="10">
    <source>
        <dbReference type="EMBL" id="OIR02282.1"/>
    </source>
</evidence>
<dbReference type="InterPro" id="IPR003661">
    <property type="entry name" value="HisK_dim/P_dom"/>
</dbReference>
<evidence type="ECO:0000256" key="6">
    <source>
        <dbReference type="ARBA" id="ARBA00023012"/>
    </source>
</evidence>
<dbReference type="CDD" id="cd00130">
    <property type="entry name" value="PAS"/>
    <property type="match status" value="1"/>
</dbReference>
<evidence type="ECO:0000256" key="4">
    <source>
        <dbReference type="ARBA" id="ARBA00022777"/>
    </source>
</evidence>
<dbReference type="PROSITE" id="PS50113">
    <property type="entry name" value="PAC"/>
    <property type="match status" value="1"/>
</dbReference>
<keyword evidence="6" id="KW-0902">Two-component regulatory system</keyword>
<keyword evidence="1" id="KW-0597">Phosphoprotein</keyword>
<dbReference type="InterPro" id="IPR036097">
    <property type="entry name" value="HisK_dim/P_sf"/>
</dbReference>
<dbReference type="InterPro" id="IPR000014">
    <property type="entry name" value="PAS"/>
</dbReference>
<dbReference type="InterPro" id="IPR004358">
    <property type="entry name" value="Sig_transdc_His_kin-like_C"/>
</dbReference>
<dbReference type="InterPro" id="IPR000700">
    <property type="entry name" value="PAS-assoc_C"/>
</dbReference>
<keyword evidence="5" id="KW-0067">ATP-binding</keyword>
<dbReference type="PRINTS" id="PR00344">
    <property type="entry name" value="BCTRLSENSOR"/>
</dbReference>
<evidence type="ECO:0000256" key="5">
    <source>
        <dbReference type="ARBA" id="ARBA00022840"/>
    </source>
</evidence>
<dbReference type="PROSITE" id="PS50109">
    <property type="entry name" value="HIS_KIN"/>
    <property type="match status" value="1"/>
</dbReference>
<dbReference type="SUPFAM" id="SSF47384">
    <property type="entry name" value="Homodimeric domain of signal transducing histidine kinase"/>
    <property type="match status" value="1"/>
</dbReference>
<dbReference type="InterPro" id="IPR003594">
    <property type="entry name" value="HATPase_dom"/>
</dbReference>
<name>A0A1J5S2I3_9ZZZZ</name>
<keyword evidence="2 10" id="KW-0808">Transferase</keyword>
<dbReference type="CDD" id="cd00082">
    <property type="entry name" value="HisKA"/>
    <property type="match status" value="1"/>
</dbReference>
<dbReference type="SMART" id="SM00388">
    <property type="entry name" value="HisKA"/>
    <property type="match status" value="1"/>
</dbReference>
<evidence type="ECO:0000256" key="1">
    <source>
        <dbReference type="ARBA" id="ARBA00022553"/>
    </source>
</evidence>
<protein>
    <submittedName>
        <fullName evidence="10">Sensor protein FixL</fullName>
        <ecNumber evidence="10">2.7.13.3</ecNumber>
    </submittedName>
</protein>
<proteinExistence type="predicted"/>
<dbReference type="AlphaFoldDB" id="A0A1J5S2I3"/>
<evidence type="ECO:0000259" key="8">
    <source>
        <dbReference type="PROSITE" id="PS50112"/>
    </source>
</evidence>
<dbReference type="EMBL" id="MLJW01000076">
    <property type="protein sequence ID" value="OIR02282.1"/>
    <property type="molecule type" value="Genomic_DNA"/>
</dbReference>
<evidence type="ECO:0000256" key="3">
    <source>
        <dbReference type="ARBA" id="ARBA00022741"/>
    </source>
</evidence>
<reference evidence="10" key="1">
    <citation type="submission" date="2016-10" db="EMBL/GenBank/DDBJ databases">
        <title>Sequence of Gallionella enrichment culture.</title>
        <authorList>
            <person name="Poehlein A."/>
            <person name="Muehling M."/>
            <person name="Daniel R."/>
        </authorList>
    </citation>
    <scope>NUCLEOTIDE SEQUENCE</scope>
</reference>
<dbReference type="NCBIfam" id="TIGR00229">
    <property type="entry name" value="sensory_box"/>
    <property type="match status" value="1"/>
</dbReference>
<keyword evidence="3" id="KW-0547">Nucleotide-binding</keyword>
<dbReference type="GO" id="GO:0005524">
    <property type="term" value="F:ATP binding"/>
    <property type="evidence" value="ECO:0007669"/>
    <property type="project" value="UniProtKB-KW"/>
</dbReference>
<dbReference type="InterPro" id="IPR035965">
    <property type="entry name" value="PAS-like_dom_sf"/>
</dbReference>
<dbReference type="Pfam" id="PF13426">
    <property type="entry name" value="PAS_9"/>
    <property type="match status" value="1"/>
</dbReference>
<dbReference type="InterPro" id="IPR036890">
    <property type="entry name" value="HATPase_C_sf"/>
</dbReference>
<dbReference type="Gene3D" id="3.30.565.10">
    <property type="entry name" value="Histidine kinase-like ATPase, C-terminal domain"/>
    <property type="match status" value="1"/>
</dbReference>
<dbReference type="Pfam" id="PF00512">
    <property type="entry name" value="HisKA"/>
    <property type="match status" value="1"/>
</dbReference>
<dbReference type="PANTHER" id="PTHR43065">
    <property type="entry name" value="SENSOR HISTIDINE KINASE"/>
    <property type="match status" value="1"/>
</dbReference>
<gene>
    <name evidence="10" type="primary">fixL_7</name>
    <name evidence="10" type="ORF">GALL_156540</name>
</gene>
<accession>A0A1J5S2I3</accession>
<dbReference type="SMART" id="SM00091">
    <property type="entry name" value="PAS"/>
    <property type="match status" value="1"/>
</dbReference>
<feature type="domain" description="PAC" evidence="9">
    <location>
        <begin position="124"/>
        <end position="174"/>
    </location>
</feature>
<keyword evidence="4" id="KW-0418">Kinase</keyword>
<sequence length="410" mass="45820">MKAEEQRSHSPPVEVQSRATWEKLYELQVHPLEPGLQDDERRKAPIALEVSRDRYMDLYDFFPIGYITLSSEGIINEVNLAGAALLGIERNKLIGRRFAPFVASEDSEPWHRQFLNTQNCNAKQSCEAAIRRVDGSVFQAKLDSSRMEAGNDSPVRIIISDITERKSMEKEIQERRKEMDDLHMLHATSQTVAAIAHELNQPLLAIASYSSAALMLLNSEAPNLDKVRKAVDGCERQAHRAGKSIRDLLEFLNIQEFSTETFDLNAEIANALDVARSEHELGFECIFQKDEEIPLIRASRTHVQKVLLNLLHNGMEAMQEAGVPLPVILVTVKSIPGENVAQVTIRDNGPGIKEEDIYRLFKPFFTTKAKGIGMGLAVSRSLTETNGGKLWFESQAGSGAIFHLTLPFAS</sequence>
<evidence type="ECO:0000259" key="9">
    <source>
        <dbReference type="PROSITE" id="PS50113"/>
    </source>
</evidence>
<dbReference type="SUPFAM" id="SSF55785">
    <property type="entry name" value="PYP-like sensor domain (PAS domain)"/>
    <property type="match status" value="1"/>
</dbReference>
<dbReference type="EC" id="2.7.13.3" evidence="10"/>
<comment type="caution">
    <text evidence="10">The sequence shown here is derived from an EMBL/GenBank/DDBJ whole genome shotgun (WGS) entry which is preliminary data.</text>
</comment>
<evidence type="ECO:0000256" key="2">
    <source>
        <dbReference type="ARBA" id="ARBA00022679"/>
    </source>
</evidence>
<dbReference type="Pfam" id="PF02518">
    <property type="entry name" value="HATPase_c"/>
    <property type="match status" value="1"/>
</dbReference>